<organism evidence="2 3">
    <name type="scientific">Aeromicrobium panaciterrae</name>
    <dbReference type="NCBI Taxonomy" id="363861"/>
    <lineage>
        <taxon>Bacteria</taxon>
        <taxon>Bacillati</taxon>
        <taxon>Actinomycetota</taxon>
        <taxon>Actinomycetes</taxon>
        <taxon>Propionibacteriales</taxon>
        <taxon>Nocardioidaceae</taxon>
        <taxon>Aeromicrobium</taxon>
    </lineage>
</organism>
<sequence length="166" mass="17600">MPSAEYNTTPREIRNFATLQLGLTGAFLLALFWFCGATDASYPPPWLAGALVVPIVIAAVFAERVWLSGKPLAGDDDAVRLKSAGLDAFAAQTVRKMLIVEASMLPAVIVGFVGSYGGWPIVIAGFPGILLLAWEIWPTLRNVSRTAAMLDSSGVDSGLIEGFSSL</sequence>
<keyword evidence="1" id="KW-0472">Membrane</keyword>
<comment type="caution">
    <text evidence="2">The sequence shown here is derived from an EMBL/GenBank/DDBJ whole genome shotgun (WGS) entry which is preliminary data.</text>
</comment>
<feature type="transmembrane region" description="Helical" evidence="1">
    <location>
        <begin position="16"/>
        <end position="34"/>
    </location>
</feature>
<feature type="transmembrane region" description="Helical" evidence="1">
    <location>
        <begin position="46"/>
        <end position="62"/>
    </location>
</feature>
<keyword evidence="3" id="KW-1185">Reference proteome</keyword>
<gene>
    <name evidence="2" type="ORF">J2X11_002198</name>
</gene>
<dbReference type="Proteomes" id="UP001257739">
    <property type="component" value="Unassembled WGS sequence"/>
</dbReference>
<evidence type="ECO:0000313" key="2">
    <source>
        <dbReference type="EMBL" id="MDR7087359.1"/>
    </source>
</evidence>
<dbReference type="EMBL" id="JAVDWH010000001">
    <property type="protein sequence ID" value="MDR7087359.1"/>
    <property type="molecule type" value="Genomic_DNA"/>
</dbReference>
<dbReference type="RefSeq" id="WP_309970844.1">
    <property type="nucleotide sequence ID" value="NZ_JAVDWH010000001.1"/>
</dbReference>
<evidence type="ECO:0000256" key="1">
    <source>
        <dbReference type="SAM" id="Phobius"/>
    </source>
</evidence>
<feature type="transmembrane region" description="Helical" evidence="1">
    <location>
        <begin position="105"/>
        <end position="134"/>
    </location>
</feature>
<evidence type="ECO:0000313" key="3">
    <source>
        <dbReference type="Proteomes" id="UP001257739"/>
    </source>
</evidence>
<accession>A0ABU1UQ93</accession>
<proteinExistence type="predicted"/>
<keyword evidence="1" id="KW-1133">Transmembrane helix</keyword>
<keyword evidence="1" id="KW-0812">Transmembrane</keyword>
<reference evidence="2 3" key="1">
    <citation type="submission" date="2023-07" db="EMBL/GenBank/DDBJ databases">
        <title>Sorghum-associated microbial communities from plants grown in Nebraska, USA.</title>
        <authorList>
            <person name="Schachtman D."/>
        </authorList>
    </citation>
    <scope>NUCLEOTIDE SEQUENCE [LARGE SCALE GENOMIC DNA]</scope>
    <source>
        <strain evidence="2 3">BE248</strain>
    </source>
</reference>
<protein>
    <submittedName>
        <fullName evidence="2">Uncharacterized protein</fullName>
    </submittedName>
</protein>
<name>A0ABU1UQ93_9ACTN</name>